<evidence type="ECO:0000313" key="2">
    <source>
        <dbReference type="Proteomes" id="UP000002350"/>
    </source>
</evidence>
<dbReference type="Proteomes" id="UP000002350">
    <property type="component" value="Chromosome"/>
</dbReference>
<proteinExistence type="predicted"/>
<sequence>MILMTELKIRNVGKGLGLELPQDLVERLHLGAGDSICLEKMAHGNYRLVSKNDELEEQMALIEGYMHEEDA</sequence>
<protein>
    <recommendedName>
        <fullName evidence="3">SpoVT-AbrB domain-containing protein</fullName>
    </recommendedName>
</protein>
<organism evidence="1 2">
    <name type="scientific">Shewanella violacea (strain JCM 10179 / CIP 106290 / LMG 19151 / DSS12)</name>
    <dbReference type="NCBI Taxonomy" id="637905"/>
    <lineage>
        <taxon>Bacteria</taxon>
        <taxon>Pseudomonadati</taxon>
        <taxon>Pseudomonadota</taxon>
        <taxon>Gammaproteobacteria</taxon>
        <taxon>Alteromonadales</taxon>
        <taxon>Shewanellaceae</taxon>
        <taxon>Shewanella</taxon>
    </lineage>
</organism>
<evidence type="ECO:0008006" key="3">
    <source>
        <dbReference type="Google" id="ProtNLM"/>
    </source>
</evidence>
<dbReference type="AlphaFoldDB" id="D4ZG13"/>
<evidence type="ECO:0000313" key="1">
    <source>
        <dbReference type="EMBL" id="BAJ00612.1"/>
    </source>
</evidence>
<reference evidence="2" key="1">
    <citation type="journal article" date="2010" name="Mol. Biosyst.">
        <title>Complete genome sequence and comparative analysis of Shewanella violacea, a psychrophilic and piezophilic bacterium from deep sea floor sediments.</title>
        <authorList>
            <person name="Aono E."/>
            <person name="Baba T."/>
            <person name="Ara T."/>
            <person name="Nishi T."/>
            <person name="Nakamichi T."/>
            <person name="Inamoto E."/>
            <person name="Toyonaga H."/>
            <person name="Hasegawa M."/>
            <person name="Takai Y."/>
            <person name="Okumura Y."/>
            <person name="Baba M."/>
            <person name="Tomita M."/>
            <person name="Kato C."/>
            <person name="Oshima T."/>
            <person name="Nakasone K."/>
            <person name="Mori H."/>
        </authorList>
    </citation>
    <scope>NUCLEOTIDE SEQUENCE [LARGE SCALE GENOMIC DNA]</scope>
    <source>
        <strain evidence="2">JCM 10179 / CIP 106290 / LMG 19151 / DSS12</strain>
    </source>
</reference>
<dbReference type="InterPro" id="IPR037914">
    <property type="entry name" value="SpoVT-AbrB_sf"/>
</dbReference>
<name>D4ZG13_SHEVD</name>
<accession>D4ZG13</accession>
<dbReference type="SUPFAM" id="SSF89447">
    <property type="entry name" value="AbrB/MazE/MraZ-like"/>
    <property type="match status" value="1"/>
</dbReference>
<dbReference type="HOGENOM" id="CLU_179961_1_0_6"/>
<dbReference type="KEGG" id="svo:SVI_0641"/>
<gene>
    <name evidence="1" type="ordered locus">SVI_0641</name>
</gene>
<dbReference type="EMBL" id="AP011177">
    <property type="protein sequence ID" value="BAJ00612.1"/>
    <property type="molecule type" value="Genomic_DNA"/>
</dbReference>
<keyword evidence="2" id="KW-1185">Reference proteome</keyword>
<dbReference type="eggNOG" id="ENOG50348WV">
    <property type="taxonomic scope" value="Bacteria"/>
</dbReference>